<evidence type="ECO:0000313" key="4">
    <source>
        <dbReference type="EMBL" id="KAK4314685.1"/>
    </source>
</evidence>
<keyword evidence="5" id="KW-1185">Reference proteome</keyword>
<dbReference type="GO" id="GO:0006730">
    <property type="term" value="P:one-carbon metabolic process"/>
    <property type="evidence" value="ECO:0007669"/>
    <property type="project" value="TreeGrafter"/>
</dbReference>
<feature type="chain" id="PRO_5042037424" description="Alpha-carbonic anhydrase domain-containing protein" evidence="2">
    <location>
        <begin position="29"/>
        <end position="184"/>
    </location>
</feature>
<dbReference type="PROSITE" id="PS51144">
    <property type="entry name" value="ALPHA_CA_2"/>
    <property type="match status" value="1"/>
</dbReference>
<accession>A0AAE1PTM5</accession>
<dbReference type="InterPro" id="IPR023561">
    <property type="entry name" value="Carbonic_anhydrase_a-class"/>
</dbReference>
<comment type="similarity">
    <text evidence="1">Belongs to the alpha-carbonic anhydrase family.</text>
</comment>
<dbReference type="PANTHER" id="PTHR18952:SF208">
    <property type="entry name" value="CARBONIC ANHYDRASE XA-RELATED"/>
    <property type="match status" value="1"/>
</dbReference>
<dbReference type="AlphaFoldDB" id="A0AAE1PTM5"/>
<dbReference type="GO" id="GO:0008270">
    <property type="term" value="F:zinc ion binding"/>
    <property type="evidence" value="ECO:0007669"/>
    <property type="project" value="InterPro"/>
</dbReference>
<proteinExistence type="inferred from homology"/>
<organism evidence="4 5">
    <name type="scientific">Petrolisthes manimaculis</name>
    <dbReference type="NCBI Taxonomy" id="1843537"/>
    <lineage>
        <taxon>Eukaryota</taxon>
        <taxon>Metazoa</taxon>
        <taxon>Ecdysozoa</taxon>
        <taxon>Arthropoda</taxon>
        <taxon>Crustacea</taxon>
        <taxon>Multicrustacea</taxon>
        <taxon>Malacostraca</taxon>
        <taxon>Eumalacostraca</taxon>
        <taxon>Eucarida</taxon>
        <taxon>Decapoda</taxon>
        <taxon>Pleocyemata</taxon>
        <taxon>Anomura</taxon>
        <taxon>Galatheoidea</taxon>
        <taxon>Porcellanidae</taxon>
        <taxon>Petrolisthes</taxon>
    </lineage>
</organism>
<feature type="domain" description="Alpha-carbonic anhydrase" evidence="3">
    <location>
        <begin position="43"/>
        <end position="184"/>
    </location>
</feature>
<dbReference type="PANTHER" id="PTHR18952">
    <property type="entry name" value="CARBONIC ANHYDRASE"/>
    <property type="match status" value="1"/>
</dbReference>
<dbReference type="Pfam" id="PF00194">
    <property type="entry name" value="Carb_anhydrase"/>
    <property type="match status" value="1"/>
</dbReference>
<dbReference type="Proteomes" id="UP001292094">
    <property type="component" value="Unassembled WGS sequence"/>
</dbReference>
<keyword evidence="2" id="KW-0732">Signal</keyword>
<dbReference type="SMART" id="SM01057">
    <property type="entry name" value="Carb_anhydrase"/>
    <property type="match status" value="1"/>
</dbReference>
<dbReference type="Gene3D" id="3.10.200.10">
    <property type="entry name" value="Alpha carbonic anhydrase"/>
    <property type="match status" value="1"/>
</dbReference>
<dbReference type="EMBL" id="JAWZYT010001198">
    <property type="protein sequence ID" value="KAK4314685.1"/>
    <property type="molecule type" value="Genomic_DNA"/>
</dbReference>
<dbReference type="SUPFAM" id="SSF51069">
    <property type="entry name" value="Carbonic anhydrase"/>
    <property type="match status" value="1"/>
</dbReference>
<sequence>MGGGSDGRGGITLALLFIIIMALHMTQADPTPGVDEAEFDWSSWWSYDGISGPGFWGIINRRWRLCSDGRRQSPVDLATAAIVFDHTLPYLSLASHKVDGTLTNTGYGLRWTVVTGSEAWEVRGGPTHYTHALTHAVLRWSNAPRAPHTVGSEHGVQGQMFPAESFVSFIFFDSAIRISGLHHR</sequence>
<protein>
    <recommendedName>
        <fullName evidence="3">Alpha-carbonic anhydrase domain-containing protein</fullName>
    </recommendedName>
</protein>
<comment type="caution">
    <text evidence="4">The sequence shown here is derived from an EMBL/GenBank/DDBJ whole genome shotgun (WGS) entry which is preliminary data.</text>
</comment>
<gene>
    <name evidence="4" type="ORF">Pmani_014068</name>
</gene>
<name>A0AAE1PTM5_9EUCA</name>
<evidence type="ECO:0000256" key="2">
    <source>
        <dbReference type="SAM" id="SignalP"/>
    </source>
</evidence>
<dbReference type="InterPro" id="IPR001148">
    <property type="entry name" value="CA_dom"/>
</dbReference>
<evidence type="ECO:0000259" key="3">
    <source>
        <dbReference type="PROSITE" id="PS51144"/>
    </source>
</evidence>
<evidence type="ECO:0000313" key="5">
    <source>
        <dbReference type="Proteomes" id="UP001292094"/>
    </source>
</evidence>
<feature type="signal peptide" evidence="2">
    <location>
        <begin position="1"/>
        <end position="28"/>
    </location>
</feature>
<dbReference type="GO" id="GO:0004089">
    <property type="term" value="F:carbonate dehydratase activity"/>
    <property type="evidence" value="ECO:0007669"/>
    <property type="project" value="InterPro"/>
</dbReference>
<evidence type="ECO:0000256" key="1">
    <source>
        <dbReference type="ARBA" id="ARBA00010718"/>
    </source>
</evidence>
<dbReference type="InterPro" id="IPR036398">
    <property type="entry name" value="CA_dom_sf"/>
</dbReference>
<reference evidence="4" key="1">
    <citation type="submission" date="2023-11" db="EMBL/GenBank/DDBJ databases">
        <title>Genome assemblies of two species of porcelain crab, Petrolisthes cinctipes and Petrolisthes manimaculis (Anomura: Porcellanidae).</title>
        <authorList>
            <person name="Angst P."/>
        </authorList>
    </citation>
    <scope>NUCLEOTIDE SEQUENCE</scope>
    <source>
        <strain evidence="4">PB745_02</strain>
        <tissue evidence="4">Gill</tissue>
    </source>
</reference>